<evidence type="ECO:0000313" key="5">
    <source>
        <dbReference type="Proteomes" id="UP000758155"/>
    </source>
</evidence>
<accession>A0A9P5C1Y1</accession>
<keyword evidence="5" id="KW-1185">Reference proteome</keyword>
<sequence>MDPQQYAYLAQDLADHYNVSVRSCCSAGPCSCVISHVLVLTHNERPHDPTTHTPFSTVPASDAGILGGVIPAVASQFGVANSSLFQLDAQTPGTELTVPAPGVGPPTARQALSILAEAIVLTTEDGHFICSEQDCNASYRRIGDCRRHLKKHNGPFFPCEQRGCGMNFYRHDKLRAHMQQGHGIAISPPGNRRRQRRSAAGR</sequence>
<dbReference type="InterPro" id="IPR013087">
    <property type="entry name" value="Znf_C2H2_type"/>
</dbReference>
<dbReference type="PROSITE" id="PS50157">
    <property type="entry name" value="ZINC_FINGER_C2H2_2"/>
    <property type="match status" value="2"/>
</dbReference>
<evidence type="ECO:0000256" key="1">
    <source>
        <dbReference type="PROSITE-ProRule" id="PRU00042"/>
    </source>
</evidence>
<keyword evidence="1" id="KW-0862">Zinc</keyword>
<reference evidence="4" key="1">
    <citation type="submission" date="2019-04" db="EMBL/GenBank/DDBJ databases">
        <title>Sequencing of skin fungus with MAO and IRED activity.</title>
        <authorList>
            <person name="Marsaioli A.J."/>
            <person name="Bonatto J.M.C."/>
            <person name="Reis Junior O."/>
        </authorList>
    </citation>
    <scope>NUCLEOTIDE SEQUENCE</scope>
    <source>
        <strain evidence="4">28M1</strain>
    </source>
</reference>
<evidence type="ECO:0000259" key="3">
    <source>
        <dbReference type="PROSITE" id="PS50157"/>
    </source>
</evidence>
<name>A0A9P5C1Y1_9PLEO</name>
<protein>
    <recommendedName>
        <fullName evidence="3">C2H2-type domain-containing protein</fullName>
    </recommendedName>
</protein>
<feature type="region of interest" description="Disordered" evidence="2">
    <location>
        <begin position="181"/>
        <end position="202"/>
    </location>
</feature>
<gene>
    <name evidence="4" type="ORF">E8E12_008837</name>
</gene>
<comment type="caution">
    <text evidence="4">The sequence shown here is derived from an EMBL/GenBank/DDBJ whole genome shotgun (WGS) entry which is preliminary data.</text>
</comment>
<feature type="domain" description="C2H2-type" evidence="3">
    <location>
        <begin position="157"/>
        <end position="182"/>
    </location>
</feature>
<keyword evidence="1" id="KW-0479">Metal-binding</keyword>
<dbReference type="SMART" id="SM00355">
    <property type="entry name" value="ZnF_C2H2"/>
    <property type="match status" value="2"/>
</dbReference>
<feature type="compositionally biased region" description="Basic residues" evidence="2">
    <location>
        <begin position="191"/>
        <end position="202"/>
    </location>
</feature>
<keyword evidence="1" id="KW-0863">Zinc-finger</keyword>
<dbReference type="Gene3D" id="3.30.160.60">
    <property type="entry name" value="Classic Zinc Finger"/>
    <property type="match status" value="1"/>
</dbReference>
<evidence type="ECO:0000313" key="4">
    <source>
        <dbReference type="EMBL" id="KAF3041954.1"/>
    </source>
</evidence>
<feature type="domain" description="C2H2-type" evidence="3">
    <location>
        <begin position="128"/>
        <end position="154"/>
    </location>
</feature>
<dbReference type="OrthoDB" id="2687452at2759"/>
<evidence type="ECO:0000256" key="2">
    <source>
        <dbReference type="SAM" id="MobiDB-lite"/>
    </source>
</evidence>
<dbReference type="Proteomes" id="UP000758155">
    <property type="component" value="Unassembled WGS sequence"/>
</dbReference>
<proteinExistence type="predicted"/>
<dbReference type="GO" id="GO:0008270">
    <property type="term" value="F:zinc ion binding"/>
    <property type="evidence" value="ECO:0007669"/>
    <property type="project" value="UniProtKB-KW"/>
</dbReference>
<organism evidence="4 5">
    <name type="scientific">Didymella heteroderae</name>
    <dbReference type="NCBI Taxonomy" id="1769908"/>
    <lineage>
        <taxon>Eukaryota</taxon>
        <taxon>Fungi</taxon>
        <taxon>Dikarya</taxon>
        <taxon>Ascomycota</taxon>
        <taxon>Pezizomycotina</taxon>
        <taxon>Dothideomycetes</taxon>
        <taxon>Pleosporomycetidae</taxon>
        <taxon>Pleosporales</taxon>
        <taxon>Pleosporineae</taxon>
        <taxon>Didymellaceae</taxon>
        <taxon>Didymella</taxon>
    </lineage>
</organism>
<dbReference type="EMBL" id="SWKV01000018">
    <property type="protein sequence ID" value="KAF3041954.1"/>
    <property type="molecule type" value="Genomic_DNA"/>
</dbReference>
<dbReference type="PROSITE" id="PS00028">
    <property type="entry name" value="ZINC_FINGER_C2H2_1"/>
    <property type="match status" value="2"/>
</dbReference>
<dbReference type="AlphaFoldDB" id="A0A9P5C1Y1"/>